<feature type="transmembrane region" description="Helical" evidence="10">
    <location>
        <begin position="259"/>
        <end position="283"/>
    </location>
</feature>
<dbReference type="InterPro" id="IPR036640">
    <property type="entry name" value="ABC1_TM_sf"/>
</dbReference>
<dbReference type="SMART" id="SM00382">
    <property type="entry name" value="AAA"/>
    <property type="match status" value="2"/>
</dbReference>
<dbReference type="Proteomes" id="UP000298663">
    <property type="component" value="Unassembled WGS sequence"/>
</dbReference>
<dbReference type="AlphaFoldDB" id="A0A4U5LNG8"/>
<dbReference type="SUPFAM" id="SSF90123">
    <property type="entry name" value="ABC transporter transmembrane region"/>
    <property type="match status" value="1"/>
</dbReference>
<keyword evidence="8 10" id="KW-0472">Membrane</keyword>
<accession>A0A4U5LNG8</accession>
<comment type="subcellular location">
    <subcellularLocation>
        <location evidence="1">Membrane</location>
        <topology evidence="1">Multi-pass membrane protein</topology>
    </subcellularLocation>
</comment>
<dbReference type="CDD" id="cd03249">
    <property type="entry name" value="ABC_MTABC3_MDL1_MDL2"/>
    <property type="match status" value="1"/>
</dbReference>
<keyword evidence="7 10" id="KW-1133">Transmembrane helix</keyword>
<evidence type="ECO:0000313" key="13">
    <source>
        <dbReference type="EMBL" id="TKR57419.1"/>
    </source>
</evidence>
<feature type="domain" description="ABC transporter" evidence="11">
    <location>
        <begin position="538"/>
        <end position="776"/>
    </location>
</feature>
<feature type="transmembrane region" description="Helical" evidence="10">
    <location>
        <begin position="444"/>
        <end position="470"/>
    </location>
</feature>
<dbReference type="Pfam" id="PF00664">
    <property type="entry name" value="ABC_membrane"/>
    <property type="match status" value="1"/>
</dbReference>
<dbReference type="InterPro" id="IPR017871">
    <property type="entry name" value="ABC_transporter-like_CS"/>
</dbReference>
<dbReference type="GO" id="GO:0015421">
    <property type="term" value="F:ABC-type oligopeptide transporter activity"/>
    <property type="evidence" value="ECO:0007669"/>
    <property type="project" value="TreeGrafter"/>
</dbReference>
<dbReference type="CDD" id="cd18578">
    <property type="entry name" value="ABC_6TM_Pgp_ABCB1_D2_like"/>
    <property type="match status" value="1"/>
</dbReference>
<feature type="region of interest" description="Disordered" evidence="9">
    <location>
        <begin position="135"/>
        <end position="154"/>
    </location>
</feature>
<evidence type="ECO:0000256" key="8">
    <source>
        <dbReference type="ARBA" id="ARBA00023136"/>
    </source>
</evidence>
<dbReference type="GO" id="GO:0016887">
    <property type="term" value="F:ATP hydrolysis activity"/>
    <property type="evidence" value="ECO:0007669"/>
    <property type="project" value="InterPro"/>
</dbReference>
<organism evidence="13 14">
    <name type="scientific">Steinernema carpocapsae</name>
    <name type="common">Entomopathogenic nematode</name>
    <dbReference type="NCBI Taxonomy" id="34508"/>
    <lineage>
        <taxon>Eukaryota</taxon>
        <taxon>Metazoa</taxon>
        <taxon>Ecdysozoa</taxon>
        <taxon>Nematoda</taxon>
        <taxon>Chromadorea</taxon>
        <taxon>Rhabditida</taxon>
        <taxon>Tylenchina</taxon>
        <taxon>Panagrolaimomorpha</taxon>
        <taxon>Strongyloidoidea</taxon>
        <taxon>Steinernematidae</taxon>
        <taxon>Steinernema</taxon>
    </lineage>
</organism>
<dbReference type="SUPFAM" id="SSF52540">
    <property type="entry name" value="P-loop containing nucleoside triphosphate hydrolases"/>
    <property type="match status" value="2"/>
</dbReference>
<keyword evidence="6" id="KW-0067">ATP-binding</keyword>
<feature type="transmembrane region" description="Helical" evidence="10">
    <location>
        <begin position="365"/>
        <end position="382"/>
    </location>
</feature>
<dbReference type="GO" id="GO:0090374">
    <property type="term" value="P:oligopeptide export from mitochondrion"/>
    <property type="evidence" value="ECO:0007669"/>
    <property type="project" value="TreeGrafter"/>
</dbReference>
<dbReference type="InterPro" id="IPR027417">
    <property type="entry name" value="P-loop_NTPase"/>
</dbReference>
<dbReference type="PROSITE" id="PS50893">
    <property type="entry name" value="ABC_TRANSPORTER_2"/>
    <property type="match status" value="1"/>
</dbReference>
<keyword evidence="3 10" id="KW-0812">Transmembrane</keyword>
<dbReference type="InterPro" id="IPR003593">
    <property type="entry name" value="AAA+_ATPase"/>
</dbReference>
<evidence type="ECO:0000256" key="10">
    <source>
        <dbReference type="SAM" id="Phobius"/>
    </source>
</evidence>
<feature type="transmembrane region" description="Helical" evidence="10">
    <location>
        <begin position="342"/>
        <end position="359"/>
    </location>
</feature>
<keyword evidence="14" id="KW-1185">Reference proteome</keyword>
<protein>
    <recommendedName>
        <fullName evidence="15">ABC transporter domain-containing protein</fullName>
    </recommendedName>
</protein>
<feature type="transmembrane region" description="Helical" evidence="10">
    <location>
        <begin position="217"/>
        <end position="247"/>
    </location>
</feature>
<dbReference type="Gene3D" id="3.40.50.300">
    <property type="entry name" value="P-loop containing nucleotide triphosphate hydrolases"/>
    <property type="match status" value="2"/>
</dbReference>
<reference evidence="13 14" key="2">
    <citation type="journal article" date="2019" name="G3 (Bethesda)">
        <title>Hybrid Assembly of the Genome of the Entomopathogenic Nematode Steinernema carpocapsae Identifies the X-Chromosome.</title>
        <authorList>
            <person name="Serra L."/>
            <person name="Macchietto M."/>
            <person name="Macias-Munoz A."/>
            <person name="McGill C.J."/>
            <person name="Rodriguez I.M."/>
            <person name="Rodriguez B."/>
            <person name="Murad R."/>
            <person name="Mortazavi A."/>
        </authorList>
    </citation>
    <scope>NUCLEOTIDE SEQUENCE [LARGE SCALE GENOMIC DNA]</scope>
    <source>
        <strain evidence="13 14">ALL</strain>
    </source>
</reference>
<reference evidence="13 14" key="1">
    <citation type="journal article" date="2015" name="Genome Biol.">
        <title>Comparative genomics of Steinernema reveals deeply conserved gene regulatory networks.</title>
        <authorList>
            <person name="Dillman A.R."/>
            <person name="Macchietto M."/>
            <person name="Porter C.F."/>
            <person name="Rogers A."/>
            <person name="Williams B."/>
            <person name="Antoshechkin I."/>
            <person name="Lee M.M."/>
            <person name="Goodwin Z."/>
            <person name="Lu X."/>
            <person name="Lewis E.E."/>
            <person name="Goodrich-Blair H."/>
            <person name="Stock S.P."/>
            <person name="Adams B.J."/>
            <person name="Sternberg P.W."/>
            <person name="Mortazavi A."/>
        </authorList>
    </citation>
    <scope>NUCLEOTIDE SEQUENCE [LARGE SCALE GENOMIC DNA]</scope>
    <source>
        <strain evidence="13 14">ALL</strain>
    </source>
</reference>
<comment type="similarity">
    <text evidence="2">Belongs to the ABC transporter superfamily. ABCB family. Multidrug resistance exporter (TC 3.A.1.201) subfamily.</text>
</comment>
<keyword evidence="4" id="KW-0677">Repeat</keyword>
<dbReference type="Gene3D" id="1.20.1560.10">
    <property type="entry name" value="ABC transporter type 1, transmembrane domain"/>
    <property type="match status" value="1"/>
</dbReference>
<evidence type="ECO:0000259" key="11">
    <source>
        <dbReference type="PROSITE" id="PS50893"/>
    </source>
</evidence>
<evidence type="ECO:0000256" key="5">
    <source>
        <dbReference type="ARBA" id="ARBA00022741"/>
    </source>
</evidence>
<evidence type="ECO:0008006" key="15">
    <source>
        <dbReference type="Google" id="ProtNLM"/>
    </source>
</evidence>
<dbReference type="FunFam" id="3.40.50.300:FF:002695">
    <property type="entry name" value="ABC multidrug transporter, putative"/>
    <property type="match status" value="1"/>
</dbReference>
<dbReference type="Pfam" id="PF00005">
    <property type="entry name" value="ABC_tran"/>
    <property type="match status" value="2"/>
</dbReference>
<dbReference type="InterPro" id="IPR011527">
    <property type="entry name" value="ABC1_TM_dom"/>
</dbReference>
<evidence type="ECO:0000259" key="12">
    <source>
        <dbReference type="PROSITE" id="PS50929"/>
    </source>
</evidence>
<dbReference type="GO" id="GO:0009636">
    <property type="term" value="P:response to toxic substance"/>
    <property type="evidence" value="ECO:0007669"/>
    <property type="project" value="UniProtKB-ARBA"/>
</dbReference>
<proteinExistence type="inferred from homology"/>
<dbReference type="InterPro" id="IPR039421">
    <property type="entry name" value="Type_1_exporter"/>
</dbReference>
<evidence type="ECO:0000256" key="2">
    <source>
        <dbReference type="ARBA" id="ARBA00007577"/>
    </source>
</evidence>
<evidence type="ECO:0000313" key="14">
    <source>
        <dbReference type="Proteomes" id="UP000298663"/>
    </source>
</evidence>
<dbReference type="FunFam" id="3.40.50.300:FF:001370">
    <property type="entry name" value="p-GlycoProtein related"/>
    <property type="match status" value="1"/>
</dbReference>
<evidence type="ECO:0000256" key="9">
    <source>
        <dbReference type="SAM" id="MobiDB-lite"/>
    </source>
</evidence>
<comment type="caution">
    <text evidence="13">The sequence shown here is derived from an EMBL/GenBank/DDBJ whole genome shotgun (WGS) entry which is preliminary data.</text>
</comment>
<dbReference type="OrthoDB" id="6500128at2759"/>
<evidence type="ECO:0000256" key="6">
    <source>
        <dbReference type="ARBA" id="ARBA00022840"/>
    </source>
</evidence>
<gene>
    <name evidence="13" type="ORF">L596_030892</name>
</gene>
<sequence>MVHAAKMANAHEFIENLPNGYQTVIGDGGIQLSGGQKQRIAIARTLARDPKILLLDEATSALDAQSEAIVQTALNNARKGRTTLIIAHRLSTVKDADKIVVMNKGKIMETGTHLELMARRGHYFRLVRAQQFQSTDADSAKVDEDDGSEQAEEADFDVENRVGSLRDELRMSYKRDFISSDHLGDAETEALEIELKQAGAEPSSMVQLFNEARKQTYVLIMAIFFSVVNSIGMPLCAIVYGAAFAMYNDGAKDTVGEAFHFLLLFSGIGFVVAICSFWAIYLFGRMGETLTFNLRVQAFRSILKQDGAYFDNPAHTPGKLITRLATDAPNVKAAVDTRLSRVVQGFLSIIAAIIMAAIVNWKLTAIGASLFILQGIFQFFISRKVHSFSVKMAARDEAGRLAVEAIENVQSIQLITAEHMFYDSYVSNALSQTKYELMKAPLQALNWAATHGLQYFTLAFCYFVGFLLVINELSDKITVFQVVQTMYFGSMSMQEASVYFPEFVKSRLAAGLMFNIINSKPSTGDSKQGAKTPLEGSIQFEKIYFAYPQRPKNAVMKGLSLNVNRGQTVALVGPSGSGKSTVIQLVERFYDPSAGIVKFDGQNLKEFSLQHIRSEMSIVGQEPTLFSGTIKENIAYGLDLSKVPFERIEEAAAIANATAFINTLPHAYDTHIGEKGSMLSGGQKQRIAIARAVIRNPKILLLDEATSALDTQSEKAVQEALERVREGRTCLIIAHRLSSIQNADVIILVDNGRVVESGNHSSLMAQRGKYFKLIQRQDLSS</sequence>
<feature type="compositionally biased region" description="Acidic residues" evidence="9">
    <location>
        <begin position="143"/>
        <end position="154"/>
    </location>
</feature>
<dbReference type="GO" id="GO:0005524">
    <property type="term" value="F:ATP binding"/>
    <property type="evidence" value="ECO:0007669"/>
    <property type="project" value="UniProtKB-KW"/>
</dbReference>
<keyword evidence="5" id="KW-0547">Nucleotide-binding</keyword>
<feature type="domain" description="ABC transmembrane type-1" evidence="12">
    <location>
        <begin position="220"/>
        <end position="505"/>
    </location>
</feature>
<name>A0A4U5LNG8_STECR</name>
<dbReference type="EMBL" id="AZBU02000016">
    <property type="protein sequence ID" value="TKR57419.1"/>
    <property type="molecule type" value="Genomic_DNA"/>
</dbReference>
<dbReference type="PANTHER" id="PTHR43394:SF27">
    <property type="entry name" value="ATP-DEPENDENT TRANSLOCASE ABCB1-LIKE"/>
    <property type="match status" value="1"/>
</dbReference>
<evidence type="ECO:0000256" key="4">
    <source>
        <dbReference type="ARBA" id="ARBA00022737"/>
    </source>
</evidence>
<dbReference type="PROSITE" id="PS00211">
    <property type="entry name" value="ABC_TRANSPORTER_1"/>
    <property type="match status" value="1"/>
</dbReference>
<dbReference type="PROSITE" id="PS50929">
    <property type="entry name" value="ABC_TM1F"/>
    <property type="match status" value="1"/>
</dbReference>
<evidence type="ECO:0000256" key="3">
    <source>
        <dbReference type="ARBA" id="ARBA00022692"/>
    </source>
</evidence>
<dbReference type="STRING" id="34508.A0A4U5LNG8"/>
<dbReference type="PANTHER" id="PTHR43394">
    <property type="entry name" value="ATP-DEPENDENT PERMEASE MDL1, MITOCHONDRIAL"/>
    <property type="match status" value="1"/>
</dbReference>
<dbReference type="InterPro" id="IPR003439">
    <property type="entry name" value="ABC_transporter-like_ATP-bd"/>
</dbReference>
<evidence type="ECO:0000256" key="1">
    <source>
        <dbReference type="ARBA" id="ARBA00004141"/>
    </source>
</evidence>
<evidence type="ECO:0000256" key="7">
    <source>
        <dbReference type="ARBA" id="ARBA00022989"/>
    </source>
</evidence>
<dbReference type="GO" id="GO:0005743">
    <property type="term" value="C:mitochondrial inner membrane"/>
    <property type="evidence" value="ECO:0007669"/>
    <property type="project" value="TreeGrafter"/>
</dbReference>